<protein>
    <submittedName>
        <fullName evidence="2">Uncharacterized protein</fullName>
    </submittedName>
</protein>
<evidence type="ECO:0000313" key="2">
    <source>
        <dbReference type="EMBL" id="KAK7014479.1"/>
    </source>
</evidence>
<gene>
    <name evidence="2" type="ORF">VNI00_019322</name>
</gene>
<proteinExistence type="predicted"/>
<dbReference type="Proteomes" id="UP001383192">
    <property type="component" value="Unassembled WGS sequence"/>
</dbReference>
<keyword evidence="3" id="KW-1185">Reference proteome</keyword>
<feature type="region of interest" description="Disordered" evidence="1">
    <location>
        <begin position="1"/>
        <end position="31"/>
    </location>
</feature>
<reference evidence="2 3" key="1">
    <citation type="submission" date="2024-01" db="EMBL/GenBank/DDBJ databases">
        <title>A draft genome for a cacao thread blight-causing isolate of Paramarasmius palmivorus.</title>
        <authorList>
            <person name="Baruah I.K."/>
            <person name="Bukari Y."/>
            <person name="Amoako-Attah I."/>
            <person name="Meinhardt L.W."/>
            <person name="Bailey B.A."/>
            <person name="Cohen S.P."/>
        </authorList>
    </citation>
    <scope>NUCLEOTIDE SEQUENCE [LARGE SCALE GENOMIC DNA]</scope>
    <source>
        <strain evidence="2 3">GH-12</strain>
    </source>
</reference>
<name>A0AAW0ANM3_9AGAR</name>
<dbReference type="EMBL" id="JAYKXP010000358">
    <property type="protein sequence ID" value="KAK7014479.1"/>
    <property type="molecule type" value="Genomic_DNA"/>
</dbReference>
<sequence>MHSVRKRSTKWEKKPASHQMALTEIQSSNMSRTPGKYDARYAFNLKMVNRSLHSQRGNLDCFGLRLCIVLAGRHETMKLEESSNVRFAVHGCPEEGGE</sequence>
<comment type="caution">
    <text evidence="2">The sequence shown here is derived from an EMBL/GenBank/DDBJ whole genome shotgun (WGS) entry which is preliminary data.</text>
</comment>
<dbReference type="AlphaFoldDB" id="A0AAW0ANM3"/>
<organism evidence="2 3">
    <name type="scientific">Paramarasmius palmivorus</name>
    <dbReference type="NCBI Taxonomy" id="297713"/>
    <lineage>
        <taxon>Eukaryota</taxon>
        <taxon>Fungi</taxon>
        <taxon>Dikarya</taxon>
        <taxon>Basidiomycota</taxon>
        <taxon>Agaricomycotina</taxon>
        <taxon>Agaricomycetes</taxon>
        <taxon>Agaricomycetidae</taxon>
        <taxon>Agaricales</taxon>
        <taxon>Marasmiineae</taxon>
        <taxon>Marasmiaceae</taxon>
        <taxon>Paramarasmius</taxon>
    </lineage>
</organism>
<evidence type="ECO:0000256" key="1">
    <source>
        <dbReference type="SAM" id="MobiDB-lite"/>
    </source>
</evidence>
<accession>A0AAW0ANM3</accession>
<evidence type="ECO:0000313" key="3">
    <source>
        <dbReference type="Proteomes" id="UP001383192"/>
    </source>
</evidence>